<dbReference type="KEGG" id="saux:SAI6T6_1017080"/>
<evidence type="ECO:0000313" key="6">
    <source>
        <dbReference type="EMBL" id="CCJ23412.1"/>
    </source>
</evidence>
<accession>A0A7U7IFS8</accession>
<dbReference type="PANTHER" id="PTHR10361">
    <property type="entry name" value="SODIUM-BILE ACID COTRANSPORTER"/>
    <property type="match status" value="1"/>
</dbReference>
<evidence type="ECO:0000256" key="1">
    <source>
        <dbReference type="ARBA" id="ARBA00004141"/>
    </source>
</evidence>
<dbReference type="KEGG" id="sauw:SAI5S5_1017070"/>
<sequence length="349" mass="38086">MFISDKIFAIRREWLNNLNFQKSNCNLTGLMVIFFNIIDEDVLTMFQKLSIFATKSFLVWMLVAAVIGFIFPQHVATLGKWVPYLLGIVMLGMGLTITPNDFKMVFKAPRAVIIGVCLQFSIMPTLAFIIAKSFHLPPDIAVGVILVGCCPGGTSSNVMSYLAKANVALSVSITTVSTLLAPFVTPALIYLFANEWLEVSFLSMLWSVVQVVLIPIALGIVLQIINRKIAEKASTALPIISVVAISLILAIVVGGSKHQILTTGLLIFLVVILHNVLGYTIGYWLARLLKLDRQDQKAVSIEVGMQNSGLAVSLAALHFNPIAAVPGAVFSFIHNITGPILAKYWSKKL</sequence>
<keyword evidence="4 5" id="KW-0472">Membrane</keyword>
<gene>
    <name evidence="6" type="ORF">SAI7S6_1017130</name>
</gene>
<dbReference type="KEGG" id="saut:SAI1T1_2017130"/>
<organism evidence="6 7">
    <name type="scientific">Staphylococcus aureus subsp. aureus ST228</name>
    <dbReference type="NCBI Taxonomy" id="1074919"/>
    <lineage>
        <taxon>Bacteria</taxon>
        <taxon>Bacillati</taxon>
        <taxon>Bacillota</taxon>
        <taxon>Bacilli</taxon>
        <taxon>Bacillales</taxon>
        <taxon>Staphylococcaceae</taxon>
        <taxon>Staphylococcus</taxon>
    </lineage>
</organism>
<evidence type="ECO:0000256" key="3">
    <source>
        <dbReference type="ARBA" id="ARBA00022989"/>
    </source>
</evidence>
<dbReference type="InterPro" id="IPR038770">
    <property type="entry name" value="Na+/solute_symporter_sf"/>
</dbReference>
<evidence type="ECO:0000256" key="4">
    <source>
        <dbReference type="ARBA" id="ARBA00023136"/>
    </source>
</evidence>
<evidence type="ECO:0000256" key="5">
    <source>
        <dbReference type="SAM" id="Phobius"/>
    </source>
</evidence>
<name>A0A7U7IFS8_STAAU</name>
<dbReference type="Gene3D" id="1.20.1530.20">
    <property type="match status" value="1"/>
</dbReference>
<dbReference type="Pfam" id="PF01758">
    <property type="entry name" value="SBF"/>
    <property type="match status" value="1"/>
</dbReference>
<reference evidence="6 7" key="1">
    <citation type="journal article" date="2012" name="PLoS ONE">
        <title>Short term evolution of a highly transmissible methicillin-resistant Staphylococcus aureus clone (ST228) in a tertiary care hospital.</title>
        <authorList>
            <person name="Vogel V."/>
            <person name="Falquet L."/>
            <person name="Calderon-Copete S.P."/>
            <person name="Basset P."/>
            <person name="Blanc D.S."/>
        </authorList>
    </citation>
    <scope>NUCLEOTIDE SEQUENCE [LARGE SCALE GENOMIC DNA]</scope>
    <source>
        <strain evidence="7">ST228/18412</strain>
    </source>
</reference>
<dbReference type="EMBL" id="HE579071">
    <property type="protein sequence ID" value="CCJ23412.1"/>
    <property type="molecule type" value="Genomic_DNA"/>
</dbReference>
<dbReference type="KEGG" id="sauv:SAI7S6_1017130"/>
<dbReference type="KEGG" id="sauk:SAI3T3_1017130"/>
<feature type="transmembrane region" description="Helical" evidence="5">
    <location>
        <begin position="57"/>
        <end position="75"/>
    </location>
</feature>
<evidence type="ECO:0000313" key="7">
    <source>
        <dbReference type="Proteomes" id="UP000032744"/>
    </source>
</evidence>
<dbReference type="PANTHER" id="PTHR10361:SF28">
    <property type="entry name" value="P3 PROTEIN-RELATED"/>
    <property type="match status" value="1"/>
</dbReference>
<keyword evidence="2 5" id="KW-0812">Transmembrane</keyword>
<evidence type="ECO:0000256" key="2">
    <source>
        <dbReference type="ARBA" id="ARBA00022692"/>
    </source>
</evidence>
<comment type="subcellular location">
    <subcellularLocation>
        <location evidence="1">Membrane</location>
        <topology evidence="1">Multi-pass membrane protein</topology>
    </subcellularLocation>
</comment>
<feature type="transmembrane region" description="Helical" evidence="5">
    <location>
        <begin position="81"/>
        <end position="99"/>
    </location>
</feature>
<feature type="transmembrane region" description="Helical" evidence="5">
    <location>
        <begin position="204"/>
        <end position="224"/>
    </location>
</feature>
<dbReference type="AlphaFoldDB" id="A0A7U7IFS8"/>
<dbReference type="GO" id="GO:0016020">
    <property type="term" value="C:membrane"/>
    <property type="evidence" value="ECO:0007669"/>
    <property type="project" value="UniProtKB-SubCell"/>
</dbReference>
<feature type="transmembrane region" description="Helical" evidence="5">
    <location>
        <begin position="236"/>
        <end position="254"/>
    </location>
</feature>
<proteinExistence type="predicted"/>
<dbReference type="KEGG" id="sauy:SAI8T7_1017110"/>
<dbReference type="Proteomes" id="UP000032744">
    <property type="component" value="Chromosome"/>
</dbReference>
<feature type="transmembrane region" description="Helical" evidence="5">
    <location>
        <begin position="140"/>
        <end position="162"/>
    </location>
</feature>
<feature type="transmembrane region" description="Helical" evidence="5">
    <location>
        <begin position="260"/>
        <end position="286"/>
    </location>
</feature>
<dbReference type="InterPro" id="IPR004710">
    <property type="entry name" value="Bilac:Na_transpt"/>
</dbReference>
<dbReference type="KEGG" id="sauj:SAI2T2_1017140"/>
<dbReference type="KEGG" id="sauq:SAI4T8_1017140"/>
<protein>
    <submittedName>
        <fullName evidence="6">Sodium Bile acid symporter family protein</fullName>
    </submittedName>
</protein>
<feature type="transmembrane region" description="Helical" evidence="5">
    <location>
        <begin position="169"/>
        <end position="192"/>
    </location>
</feature>
<keyword evidence="3 5" id="KW-1133">Transmembrane helix</keyword>
<dbReference type="InterPro" id="IPR002657">
    <property type="entry name" value="BilAc:Na_symport/Acr3"/>
</dbReference>
<feature type="transmembrane region" description="Helical" evidence="5">
    <location>
        <begin position="111"/>
        <end position="134"/>
    </location>
</feature>